<gene>
    <name evidence="2" type="primary">BQ5605_C005g03221</name>
    <name evidence="2" type="ORF">BQ5605_C005G03221</name>
</gene>
<dbReference type="AlphaFoldDB" id="A0A2X0MDD3"/>
<name>A0A2X0MDD3_9BASI</name>
<evidence type="ECO:0000313" key="2">
    <source>
        <dbReference type="EMBL" id="SGY72860.1"/>
    </source>
</evidence>
<organism evidence="2 3">
    <name type="scientific">Microbotryum silenes-dioicae</name>
    <dbReference type="NCBI Taxonomy" id="796604"/>
    <lineage>
        <taxon>Eukaryota</taxon>
        <taxon>Fungi</taxon>
        <taxon>Dikarya</taxon>
        <taxon>Basidiomycota</taxon>
        <taxon>Pucciniomycotina</taxon>
        <taxon>Microbotryomycetes</taxon>
        <taxon>Microbotryales</taxon>
        <taxon>Microbotryaceae</taxon>
        <taxon>Microbotryum</taxon>
    </lineage>
</organism>
<feature type="region of interest" description="Disordered" evidence="1">
    <location>
        <begin position="232"/>
        <end position="303"/>
    </location>
</feature>
<feature type="compositionally biased region" description="Polar residues" evidence="1">
    <location>
        <begin position="244"/>
        <end position="263"/>
    </location>
</feature>
<protein>
    <submittedName>
        <fullName evidence="2">BQ5605_C005g03221 protein</fullName>
    </submittedName>
</protein>
<reference evidence="2 3" key="1">
    <citation type="submission" date="2016-11" db="EMBL/GenBank/DDBJ databases">
        <authorList>
            <person name="Jaros S."/>
            <person name="Januszkiewicz K."/>
            <person name="Wedrychowicz H."/>
        </authorList>
    </citation>
    <scope>NUCLEOTIDE SEQUENCE [LARGE SCALE GENOMIC DNA]</scope>
</reference>
<evidence type="ECO:0000256" key="1">
    <source>
        <dbReference type="SAM" id="MobiDB-lite"/>
    </source>
</evidence>
<sequence length="303" mass="33073">MNMTIAELLAFDVAPADASLHIELSKDEHTQYSTLSSTRCPTSSCSTQGRPMESSDPTRGEAGVGVSNTEEGRSTTHSCVLKGLVQSMGPSRCEDMAGTTRSFRWTGGGQDGRIQEKLPERDKQYGALAQHYPHFGSLDGAVTAATPLEIGSLICFGLKCGMHSLSCDQTVYGEEALSIGIGTLFDNKPLQPRHIRLVGSTLKCRPRAHMPSKGLPPFGACPACEMPPAEPLQAAQMPPRKQGAQLQQKGSLRTKQRASQQSKEGLFEAWSHAQHQPKRRAPQAIFDWPPRGRKRSERVFEDF</sequence>
<dbReference type="Proteomes" id="UP000249464">
    <property type="component" value="Unassembled WGS sequence"/>
</dbReference>
<accession>A0A2X0MDD3</accession>
<keyword evidence="3" id="KW-1185">Reference proteome</keyword>
<proteinExistence type="predicted"/>
<feature type="region of interest" description="Disordered" evidence="1">
    <location>
        <begin position="30"/>
        <end position="75"/>
    </location>
</feature>
<feature type="compositionally biased region" description="Low complexity" evidence="1">
    <location>
        <begin position="33"/>
        <end position="47"/>
    </location>
</feature>
<feature type="region of interest" description="Disordered" evidence="1">
    <location>
        <begin position="91"/>
        <end position="113"/>
    </location>
</feature>
<dbReference type="EMBL" id="FQNC01000047">
    <property type="protein sequence ID" value="SGY72860.1"/>
    <property type="molecule type" value="Genomic_DNA"/>
</dbReference>
<evidence type="ECO:0000313" key="3">
    <source>
        <dbReference type="Proteomes" id="UP000249464"/>
    </source>
</evidence>